<comment type="caution">
    <text evidence="5">The sequence shown here is derived from an EMBL/GenBank/DDBJ whole genome shotgun (WGS) entry which is preliminary data.</text>
</comment>
<dbReference type="EMBL" id="LFJN01000032">
    <property type="protein sequence ID" value="KPI36279.1"/>
    <property type="molecule type" value="Genomic_DNA"/>
</dbReference>
<evidence type="ECO:0000259" key="4">
    <source>
        <dbReference type="Pfam" id="PF02275"/>
    </source>
</evidence>
<dbReference type="Gene3D" id="3.60.60.10">
    <property type="entry name" value="Penicillin V Acylase, Chain A"/>
    <property type="match status" value="1"/>
</dbReference>
<protein>
    <recommendedName>
        <fullName evidence="4">Choloylglycine hydrolase/NAAA C-terminal domain-containing protein</fullName>
    </recommendedName>
</protein>
<dbReference type="AlphaFoldDB" id="A0A0N0NJ73"/>
<dbReference type="InterPro" id="IPR029055">
    <property type="entry name" value="Ntn_hydrolases_N"/>
</dbReference>
<feature type="signal peptide" evidence="3">
    <location>
        <begin position="1"/>
        <end position="20"/>
    </location>
</feature>
<dbReference type="VEuPathDB" id="FungiDB:AB675_7372"/>
<dbReference type="PANTHER" id="PTHR35527">
    <property type="entry name" value="CHOLOYLGLYCINE HYDROLASE"/>
    <property type="match status" value="1"/>
</dbReference>
<dbReference type="Pfam" id="PF02275">
    <property type="entry name" value="CBAH"/>
    <property type="match status" value="1"/>
</dbReference>
<gene>
    <name evidence="5" type="ORF">AB675_7372</name>
</gene>
<keyword evidence="3" id="KW-0732">Signal</keyword>
<evidence type="ECO:0000313" key="5">
    <source>
        <dbReference type="EMBL" id="KPI36279.1"/>
    </source>
</evidence>
<proteinExistence type="inferred from homology"/>
<evidence type="ECO:0000256" key="2">
    <source>
        <dbReference type="ARBA" id="ARBA00022801"/>
    </source>
</evidence>
<organism evidence="5 6">
    <name type="scientific">Cyphellophora attinorum</name>
    <dbReference type="NCBI Taxonomy" id="1664694"/>
    <lineage>
        <taxon>Eukaryota</taxon>
        <taxon>Fungi</taxon>
        <taxon>Dikarya</taxon>
        <taxon>Ascomycota</taxon>
        <taxon>Pezizomycotina</taxon>
        <taxon>Eurotiomycetes</taxon>
        <taxon>Chaetothyriomycetidae</taxon>
        <taxon>Chaetothyriales</taxon>
        <taxon>Cyphellophoraceae</taxon>
        <taxon>Cyphellophora</taxon>
    </lineage>
</organism>
<dbReference type="OrthoDB" id="63199at2759"/>
<evidence type="ECO:0000256" key="3">
    <source>
        <dbReference type="SAM" id="SignalP"/>
    </source>
</evidence>
<dbReference type="GO" id="GO:0016787">
    <property type="term" value="F:hydrolase activity"/>
    <property type="evidence" value="ECO:0007669"/>
    <property type="project" value="UniProtKB-KW"/>
</dbReference>
<keyword evidence="6" id="KW-1185">Reference proteome</keyword>
<feature type="domain" description="Choloylglycine hydrolase/NAAA C-terminal" evidence="4">
    <location>
        <begin position="21"/>
        <end position="238"/>
    </location>
</feature>
<keyword evidence="2" id="KW-0378">Hydrolase</keyword>
<dbReference type="Proteomes" id="UP000038010">
    <property type="component" value="Unassembled WGS sequence"/>
</dbReference>
<dbReference type="GeneID" id="28739615"/>
<dbReference type="PANTHER" id="PTHR35527:SF2">
    <property type="entry name" value="HYDROLASE"/>
    <property type="match status" value="1"/>
</dbReference>
<feature type="chain" id="PRO_5005856785" description="Choloylglycine hydrolase/NAAA C-terminal domain-containing protein" evidence="3">
    <location>
        <begin position="21"/>
        <end position="323"/>
    </location>
</feature>
<evidence type="ECO:0000256" key="1">
    <source>
        <dbReference type="ARBA" id="ARBA00006625"/>
    </source>
</evidence>
<comment type="similarity">
    <text evidence="1">Belongs to the peptidase C59 family.</text>
</comment>
<accession>A0A0N0NJ73</accession>
<dbReference type="RefSeq" id="XP_017996242.1">
    <property type="nucleotide sequence ID" value="XM_018147735.1"/>
</dbReference>
<sequence length="323" mass="35640">MLVRTTVASGLLLLSGAAEACSRVTYHAKVDDRITNGRSMDFVASTNSSIFVFPAGLNKNGSVADNPLKWTSKYGSMIVTMYDKVSIDGMNTEGLTGSLLYLGASDYGARNTSRPGLAIGYWLQYYLDQFATVSEAVADLNKTNLQVVTAALVPGVSSTGHISLSDKSGDNAVFEYLDGALVVHHGKQYQVMTNDPSYDDQLALDRYWEPISNVSLPGTSSPADRYVRLSYYNRLSPDSADLAGVDVWPTLWRTYQDPHDMAFFYESAVMPISVYMFYSDFNFKKGAEVMNLPLREYNWELLQGNMKSNFTKAEPFTPIGGNL</sequence>
<dbReference type="SUPFAM" id="SSF56235">
    <property type="entry name" value="N-terminal nucleophile aminohydrolases (Ntn hydrolases)"/>
    <property type="match status" value="1"/>
</dbReference>
<reference evidence="5 6" key="1">
    <citation type="submission" date="2015-06" db="EMBL/GenBank/DDBJ databases">
        <title>Draft genome of the ant-associated black yeast Phialophora attae CBS 131958.</title>
        <authorList>
            <person name="Moreno L.F."/>
            <person name="Stielow B.J."/>
            <person name="de Hoog S."/>
            <person name="Vicente V.A."/>
            <person name="Weiss V.A."/>
            <person name="de Vries M."/>
            <person name="Cruz L.M."/>
            <person name="Souza E.M."/>
        </authorList>
    </citation>
    <scope>NUCLEOTIDE SEQUENCE [LARGE SCALE GENOMIC DNA]</scope>
    <source>
        <strain evidence="5 6">CBS 131958</strain>
    </source>
</reference>
<name>A0A0N0NJ73_9EURO</name>
<dbReference type="InterPro" id="IPR029132">
    <property type="entry name" value="CBAH/NAAA_C"/>
</dbReference>
<dbReference type="InterPro" id="IPR052193">
    <property type="entry name" value="Peptidase_C59"/>
</dbReference>
<evidence type="ECO:0000313" key="6">
    <source>
        <dbReference type="Proteomes" id="UP000038010"/>
    </source>
</evidence>